<accession>A0AAD7MSI6</accession>
<sequence>MTSLWGAFRSTEVINIEGVNRKQEAQEMNLREEIRSDFPKVWGNPARFPKKVFPDVHGALDHSSIGFQVVDLELGLLGHLEDELNPSFPWYFGWSKFNSEARSEASTRSWDTPNRSLASRFESEPRSQGYADHVLEIPVELLLFERCDGLHISFSRCNSRLIPKRFNQRYADRVLKLRRCKLELETEHAAQGQFRPILSHQVTHRNQTRLDLNIDPRPSRAAPSRMLPVLPVLQDLKFSKPRSLGKGFSIESSPAQPWLTRIEVPQLHYQVLEASAVTIEFDPTQPWLPRIKSHRRWVRVRVRVRVRRWEGGEEGRGRQGRGGEKAEKWGVDTACIARPAQTRSAGPHVCAARAGTRRARRTRGSDVHTHTAFASSAGASARERRVHAPRRGCVVRWCTRGRAHAGNGDGDVVRREGMRCAIGTAGERGERMGRREVAVSACAGTRSTRRQQCPTRRAAAVRRRGAGTGVDSTAGAPTHDVRGSTRTTSARQRRPHAYGVRAERGRECAQAAPGTMPCACDSACGKRGGKGAGERGERTGTGRCCDEEEAAMSGASKRKQCPPGSGGRDDGEGRRMRRGCRVKRTEGARKVGKAVTDDSAVDGSARFAEGGIDGIRAWDSTRREPRAEQIPSGYGAGFLFSLRRVPERKEKEEVEGGLGSNVCIWVSKLSS</sequence>
<dbReference type="Proteomes" id="UP001215598">
    <property type="component" value="Unassembled WGS sequence"/>
</dbReference>
<evidence type="ECO:0000313" key="2">
    <source>
        <dbReference type="EMBL" id="KAJ7731270.1"/>
    </source>
</evidence>
<organism evidence="2 3">
    <name type="scientific">Mycena metata</name>
    <dbReference type="NCBI Taxonomy" id="1033252"/>
    <lineage>
        <taxon>Eukaryota</taxon>
        <taxon>Fungi</taxon>
        <taxon>Dikarya</taxon>
        <taxon>Basidiomycota</taxon>
        <taxon>Agaricomycotina</taxon>
        <taxon>Agaricomycetes</taxon>
        <taxon>Agaricomycetidae</taxon>
        <taxon>Agaricales</taxon>
        <taxon>Marasmiineae</taxon>
        <taxon>Mycenaceae</taxon>
        <taxon>Mycena</taxon>
    </lineage>
</organism>
<proteinExistence type="predicted"/>
<protein>
    <submittedName>
        <fullName evidence="2">Uncharacterized protein</fullName>
    </submittedName>
</protein>
<dbReference type="EMBL" id="JARKIB010000154">
    <property type="protein sequence ID" value="KAJ7731270.1"/>
    <property type="molecule type" value="Genomic_DNA"/>
</dbReference>
<feature type="region of interest" description="Disordered" evidence="1">
    <location>
        <begin position="552"/>
        <end position="585"/>
    </location>
</feature>
<dbReference type="AlphaFoldDB" id="A0AAD7MSI6"/>
<feature type="region of interest" description="Disordered" evidence="1">
    <location>
        <begin position="448"/>
        <end position="503"/>
    </location>
</feature>
<evidence type="ECO:0000313" key="3">
    <source>
        <dbReference type="Proteomes" id="UP001215598"/>
    </source>
</evidence>
<feature type="region of interest" description="Disordered" evidence="1">
    <location>
        <begin position="346"/>
        <end position="369"/>
    </location>
</feature>
<comment type="caution">
    <text evidence="2">The sequence shown here is derived from an EMBL/GenBank/DDBJ whole genome shotgun (WGS) entry which is preliminary data.</text>
</comment>
<name>A0AAD7MSI6_9AGAR</name>
<gene>
    <name evidence="2" type="ORF">B0H16DRAFT_1773224</name>
</gene>
<evidence type="ECO:0000256" key="1">
    <source>
        <dbReference type="SAM" id="MobiDB-lite"/>
    </source>
</evidence>
<reference evidence="2" key="1">
    <citation type="submission" date="2023-03" db="EMBL/GenBank/DDBJ databases">
        <title>Massive genome expansion in bonnet fungi (Mycena s.s.) driven by repeated elements and novel gene families across ecological guilds.</title>
        <authorList>
            <consortium name="Lawrence Berkeley National Laboratory"/>
            <person name="Harder C.B."/>
            <person name="Miyauchi S."/>
            <person name="Viragh M."/>
            <person name="Kuo A."/>
            <person name="Thoen E."/>
            <person name="Andreopoulos B."/>
            <person name="Lu D."/>
            <person name="Skrede I."/>
            <person name="Drula E."/>
            <person name="Henrissat B."/>
            <person name="Morin E."/>
            <person name="Kohler A."/>
            <person name="Barry K."/>
            <person name="LaButti K."/>
            <person name="Morin E."/>
            <person name="Salamov A."/>
            <person name="Lipzen A."/>
            <person name="Mereny Z."/>
            <person name="Hegedus B."/>
            <person name="Baldrian P."/>
            <person name="Stursova M."/>
            <person name="Weitz H."/>
            <person name="Taylor A."/>
            <person name="Grigoriev I.V."/>
            <person name="Nagy L.G."/>
            <person name="Martin F."/>
            <person name="Kauserud H."/>
        </authorList>
    </citation>
    <scope>NUCLEOTIDE SEQUENCE</scope>
    <source>
        <strain evidence="2">CBHHK182m</strain>
    </source>
</reference>
<keyword evidence="3" id="KW-1185">Reference proteome</keyword>